<dbReference type="EMBL" id="LJOD01000001">
    <property type="protein sequence ID" value="KPE52669.1"/>
    <property type="molecule type" value="Genomic_DNA"/>
</dbReference>
<feature type="active site" description="Proton donor" evidence="8">
    <location>
        <position position="482"/>
    </location>
</feature>
<dbReference type="Pfam" id="PF07504">
    <property type="entry name" value="FTP"/>
    <property type="match status" value="1"/>
</dbReference>
<comment type="similarity">
    <text evidence="1 9">Belongs to the peptidase M4 family.</text>
</comment>
<evidence type="ECO:0000256" key="10">
    <source>
        <dbReference type="SAM" id="MobiDB-lite"/>
    </source>
</evidence>
<dbReference type="GO" id="GO:0006508">
    <property type="term" value="P:proteolysis"/>
    <property type="evidence" value="ECO:0007669"/>
    <property type="project" value="UniProtKB-KW"/>
</dbReference>
<keyword evidence="6 9" id="KW-0862">Zinc</keyword>
<gene>
    <name evidence="15" type="ORF">AOB46_01245</name>
</gene>
<dbReference type="PATRIC" id="fig|253.9.peg.261"/>
<dbReference type="Pfam" id="PF01447">
    <property type="entry name" value="Peptidase_M4"/>
    <property type="match status" value="1"/>
</dbReference>
<dbReference type="RefSeq" id="WP_062696227.1">
    <property type="nucleotide sequence ID" value="NZ_LJOD01000001.1"/>
</dbReference>
<evidence type="ECO:0000256" key="2">
    <source>
        <dbReference type="ARBA" id="ARBA00022670"/>
    </source>
</evidence>
<dbReference type="InterPro" id="IPR013856">
    <property type="entry name" value="Peptidase_M4_domain"/>
</dbReference>
<proteinExistence type="inferred from homology"/>
<dbReference type="Pfam" id="PF02868">
    <property type="entry name" value="Peptidase_M4_C"/>
    <property type="match status" value="1"/>
</dbReference>
<comment type="subcellular location">
    <subcellularLocation>
        <location evidence="9">Secreted</location>
    </subcellularLocation>
</comment>
<keyword evidence="9" id="KW-0964">Secreted</keyword>
<evidence type="ECO:0000256" key="5">
    <source>
        <dbReference type="ARBA" id="ARBA00022801"/>
    </source>
</evidence>
<dbReference type="GO" id="GO:0004222">
    <property type="term" value="F:metalloendopeptidase activity"/>
    <property type="evidence" value="ECO:0007669"/>
    <property type="project" value="UniProtKB-UniRule"/>
</dbReference>
<dbReference type="CDD" id="cd09597">
    <property type="entry name" value="M4_TLP"/>
    <property type="match status" value="1"/>
</dbReference>
<keyword evidence="7 9" id="KW-0482">Metalloprotease</keyword>
<evidence type="ECO:0000313" key="15">
    <source>
        <dbReference type="EMBL" id="KPE52669.1"/>
    </source>
</evidence>
<feature type="active site" evidence="8">
    <location>
        <position position="378"/>
    </location>
</feature>
<comment type="caution">
    <text evidence="15">The sequence shown here is derived from an EMBL/GenBank/DDBJ whole genome shotgun (WGS) entry which is preliminary data.</text>
</comment>
<dbReference type="GO" id="GO:0046872">
    <property type="term" value="F:metal ion binding"/>
    <property type="evidence" value="ECO:0007669"/>
    <property type="project" value="UniProtKB-UniRule"/>
</dbReference>
<dbReference type="InterPro" id="IPR023612">
    <property type="entry name" value="Peptidase_M4"/>
</dbReference>
<evidence type="ECO:0000259" key="13">
    <source>
        <dbReference type="Pfam" id="PF07504"/>
    </source>
</evidence>
<feature type="domain" description="Secretion system C-terminal sorting" evidence="14">
    <location>
        <begin position="590"/>
        <end position="662"/>
    </location>
</feature>
<dbReference type="InterPro" id="IPR027268">
    <property type="entry name" value="Peptidase_M4/M1_CTD_sf"/>
</dbReference>
<reference evidence="15 16" key="1">
    <citation type="journal article" date="2015" name="Genom Data">
        <title>Draft genome sequence of a multidrug-resistant Chryseobacterium indologenes isolate from Malaysia.</title>
        <authorList>
            <person name="Yu C.Y."/>
            <person name="Ang G.Y."/>
            <person name="Cheng H.J."/>
            <person name="Cheong Y.M."/>
            <person name="Yin W.F."/>
            <person name="Chan K.G."/>
        </authorList>
    </citation>
    <scope>NUCLEOTIDE SEQUENCE [LARGE SCALE GENOMIC DNA]</scope>
    <source>
        <strain evidence="15 16">CI_885</strain>
    </source>
</reference>
<keyword evidence="5 9" id="KW-0378">Hydrolase</keyword>
<keyword evidence="2 9" id="KW-0645">Protease</keyword>
<dbReference type="Pfam" id="PF18962">
    <property type="entry name" value="Por_Secre_tail"/>
    <property type="match status" value="1"/>
</dbReference>
<dbReference type="OrthoDB" id="291295at2"/>
<protein>
    <recommendedName>
        <fullName evidence="9">Neutral metalloproteinase</fullName>
        <ecNumber evidence="9">3.4.24.-</ecNumber>
    </recommendedName>
</protein>
<evidence type="ECO:0000259" key="11">
    <source>
        <dbReference type="Pfam" id="PF01447"/>
    </source>
</evidence>
<dbReference type="Proteomes" id="UP000037953">
    <property type="component" value="Unassembled WGS sequence"/>
</dbReference>
<dbReference type="PRINTS" id="PR00730">
    <property type="entry name" value="THERMOLYSIN"/>
</dbReference>
<dbReference type="EC" id="3.4.24.-" evidence="9"/>
<dbReference type="PANTHER" id="PTHR33794">
    <property type="entry name" value="BACILLOLYSIN"/>
    <property type="match status" value="1"/>
</dbReference>
<dbReference type="InterPro" id="IPR050728">
    <property type="entry name" value="Zinc_Metalloprotease_M4"/>
</dbReference>
<evidence type="ECO:0000259" key="14">
    <source>
        <dbReference type="Pfam" id="PF18962"/>
    </source>
</evidence>
<evidence type="ECO:0000256" key="3">
    <source>
        <dbReference type="ARBA" id="ARBA00022723"/>
    </source>
</evidence>
<feature type="compositionally biased region" description="Polar residues" evidence="10">
    <location>
        <begin position="451"/>
        <end position="473"/>
    </location>
</feature>
<feature type="domain" description="FTP" evidence="13">
    <location>
        <begin position="81"/>
        <end position="128"/>
    </location>
</feature>
<dbReference type="SUPFAM" id="SSF55486">
    <property type="entry name" value="Metalloproteases ('zincins'), catalytic domain"/>
    <property type="match status" value="1"/>
</dbReference>
<dbReference type="NCBIfam" id="TIGR04183">
    <property type="entry name" value="Por_Secre_tail"/>
    <property type="match status" value="1"/>
</dbReference>
<feature type="region of interest" description="Disordered" evidence="10">
    <location>
        <begin position="451"/>
        <end position="475"/>
    </location>
</feature>
<dbReference type="PANTHER" id="PTHR33794:SF1">
    <property type="entry name" value="BACILLOLYSIN"/>
    <property type="match status" value="1"/>
</dbReference>
<evidence type="ECO:0000256" key="6">
    <source>
        <dbReference type="ARBA" id="ARBA00022833"/>
    </source>
</evidence>
<evidence type="ECO:0000256" key="7">
    <source>
        <dbReference type="ARBA" id="ARBA00023049"/>
    </source>
</evidence>
<dbReference type="InterPro" id="IPR011096">
    <property type="entry name" value="FTP_domain"/>
</dbReference>
<feature type="signal peptide" evidence="9">
    <location>
        <begin position="1"/>
        <end position="27"/>
    </location>
</feature>
<keyword evidence="3" id="KW-0479">Metal-binding</keyword>
<feature type="domain" description="Peptidase M4" evidence="11">
    <location>
        <begin position="225"/>
        <end position="384"/>
    </location>
</feature>
<evidence type="ECO:0000259" key="12">
    <source>
        <dbReference type="Pfam" id="PF02868"/>
    </source>
</evidence>
<dbReference type="AlphaFoldDB" id="A0A0N0ZZR7"/>
<organism evidence="15 16">
    <name type="scientific">Chryseobacterium indologenes</name>
    <name type="common">Flavobacterium indologenes</name>
    <dbReference type="NCBI Taxonomy" id="253"/>
    <lineage>
        <taxon>Bacteria</taxon>
        <taxon>Pseudomonadati</taxon>
        <taxon>Bacteroidota</taxon>
        <taxon>Flavobacteriia</taxon>
        <taxon>Flavobacteriales</taxon>
        <taxon>Weeksellaceae</taxon>
        <taxon>Chryseobacterium group</taxon>
        <taxon>Chryseobacterium</taxon>
    </lineage>
</organism>
<dbReference type="GO" id="GO:0005576">
    <property type="term" value="C:extracellular region"/>
    <property type="evidence" value="ECO:0007669"/>
    <property type="project" value="UniProtKB-SubCell"/>
</dbReference>
<sequence length="663" mass="72790">MKKMTTLAKVLAFALTAGLTPFTSVHAQNRQGSENSIKDFPKISFTSVMGNFNANFSGRDITPDFLVNHLGEWLGTGTDHSYRLVKKNKDELGITHSVYEHYYKGVKVMDDMVMLHEKEGKLIYVNGEIISDINLSPKQQPTLQKMRAIIISDLNAQGKITVSNIEEVITKVNKGRSAAVYHTSKVEALSLKPLKAFTYYIDNESGTIVKKNSRIHDVDTPSQSSTYYKGTQSITVDSYNGQYRLKDNTRNIHTRNGTNLDVDTVNGGIISVEEYISPTANYTEDGTKPPVEVHWAMKNAYDYYMTRHNRNSYDGNGSKIENYYNFDFGGMAGGANAAALDTPLYGGIVCMLYGNGKIFNGLITYMNPVVGIDVAGHEYSHLIVSRNGLGGLNYQGESGAINESIADMLGTAIEFYSGNNPNWTIGEGITTASIFNPSPSPYMRSLSDPNNVNPGPQPDTYNGTHWANTANPDENNDYGGVHTNSGVGNYWFYLLSQGGSGTNDIGNAYNVTGITIEKAEKIIYRALHQYMTPNTTYLDAYNATKQAVTDLYGASSNEQQQNVKAWYGVGIGNGVLSTKEITKADDQFRIYPNPVKNGVFTIENNKNNTSVEIYDISGRLIKSAQKLDKGTNKVNIDGAKKGVYLVKISADGSAAVTKKIIVE</sequence>
<dbReference type="Gene3D" id="1.10.390.10">
    <property type="entry name" value="Neutral Protease Domain 2"/>
    <property type="match status" value="1"/>
</dbReference>
<feature type="chain" id="PRO_5023004685" description="Neutral metalloproteinase" evidence="9">
    <location>
        <begin position="28"/>
        <end position="663"/>
    </location>
</feature>
<dbReference type="InterPro" id="IPR001570">
    <property type="entry name" value="Peptidase_M4_C_domain"/>
</dbReference>
<reference evidence="16" key="2">
    <citation type="submission" date="2015-09" db="EMBL/GenBank/DDBJ databases">
        <title>Draft genome sequence of a multidrug-resistant Chryseobacterium indologenes isolate from Malaysia.</title>
        <authorList>
            <person name="Yu C.Y."/>
            <person name="Ang G.Y."/>
            <person name="Chan K.-G."/>
        </authorList>
    </citation>
    <scope>NUCLEOTIDE SEQUENCE [LARGE SCALE GENOMIC DNA]</scope>
    <source>
        <strain evidence="16">CI_885</strain>
    </source>
</reference>
<feature type="domain" description="Peptidase M4 C-terminal" evidence="12">
    <location>
        <begin position="391"/>
        <end position="571"/>
    </location>
</feature>
<evidence type="ECO:0000256" key="8">
    <source>
        <dbReference type="PIRSR" id="PIRSR623612-1"/>
    </source>
</evidence>
<comment type="function">
    <text evidence="9">Extracellular zinc metalloprotease.</text>
</comment>
<dbReference type="Gene3D" id="3.10.170.10">
    <property type="match status" value="1"/>
</dbReference>
<dbReference type="Gene3D" id="3.10.450.490">
    <property type="match status" value="1"/>
</dbReference>
<evidence type="ECO:0000256" key="1">
    <source>
        <dbReference type="ARBA" id="ARBA00009388"/>
    </source>
</evidence>
<comment type="cofactor">
    <cofactor evidence="9">
        <name>Zn(2+)</name>
        <dbReference type="ChEBI" id="CHEBI:29105"/>
    </cofactor>
</comment>
<name>A0A0N0ZZR7_CHRID</name>
<accession>A0A0N0ZZR7</accession>
<keyword evidence="4 9" id="KW-0732">Signal</keyword>
<evidence type="ECO:0000313" key="16">
    <source>
        <dbReference type="Proteomes" id="UP000037953"/>
    </source>
</evidence>
<evidence type="ECO:0000256" key="9">
    <source>
        <dbReference type="RuleBase" id="RU366073"/>
    </source>
</evidence>
<dbReference type="InterPro" id="IPR026444">
    <property type="entry name" value="Secre_tail"/>
</dbReference>
<evidence type="ECO:0000256" key="4">
    <source>
        <dbReference type="ARBA" id="ARBA00022729"/>
    </source>
</evidence>